<keyword evidence="3 7" id="KW-0227">DNA damage</keyword>
<dbReference type="Pfam" id="PF11967">
    <property type="entry name" value="RecO_N"/>
    <property type="match status" value="1"/>
</dbReference>
<comment type="similarity">
    <text evidence="1 7">Belongs to the RecO family.</text>
</comment>
<evidence type="ECO:0000256" key="2">
    <source>
        <dbReference type="ARBA" id="ARBA00021310"/>
    </source>
</evidence>
<dbReference type="SUPFAM" id="SSF50249">
    <property type="entry name" value="Nucleic acid-binding proteins"/>
    <property type="match status" value="1"/>
</dbReference>
<evidence type="ECO:0000256" key="1">
    <source>
        <dbReference type="ARBA" id="ARBA00007452"/>
    </source>
</evidence>
<keyword evidence="5 7" id="KW-0234">DNA repair</keyword>
<keyword evidence="4 7" id="KW-0233">DNA recombination</keyword>
<dbReference type="RefSeq" id="WP_057811068.1">
    <property type="nucleotide sequence ID" value="NZ_AZGN01000048.1"/>
</dbReference>
<dbReference type="PANTHER" id="PTHR33991:SF1">
    <property type="entry name" value="DNA REPAIR PROTEIN RECO"/>
    <property type="match status" value="1"/>
</dbReference>
<dbReference type="InterPro" id="IPR012340">
    <property type="entry name" value="NA-bd_OB-fold"/>
</dbReference>
<dbReference type="GeneID" id="75116578"/>
<sequence>MRELKEVQGIVFKRRKYKDTDLIVKIMTKNNGIISLIVKGAMRPKSKLNAATLNFSYGTYVIYTSGHGLSSLRTYKEVKQLDGIYDDLIKNAYASFILDLIDHAFVEYQSIGKYYDLADFAIHKINEGVDPEIITQIVQMQLLTAFGVQPELHRCLICKKAEGIFDYSIKLGGIICSDHFNDVQSRLYLKPKQTALLRTMGLVPIERLGKISLQSETKLATRKAIDRIYRETIDLNLKTKKFLDEMKFFS</sequence>
<comment type="function">
    <text evidence="7">Involved in DNA repair and RecF pathway recombination.</text>
</comment>
<dbReference type="SUPFAM" id="SSF57863">
    <property type="entry name" value="ArfGap/RecO-like zinc finger"/>
    <property type="match status" value="1"/>
</dbReference>
<evidence type="ECO:0000256" key="5">
    <source>
        <dbReference type="ARBA" id="ARBA00023204"/>
    </source>
</evidence>
<evidence type="ECO:0000259" key="8">
    <source>
        <dbReference type="Pfam" id="PF11967"/>
    </source>
</evidence>
<evidence type="ECO:0000256" key="4">
    <source>
        <dbReference type="ARBA" id="ARBA00023172"/>
    </source>
</evidence>
<keyword evidence="10" id="KW-1185">Reference proteome</keyword>
<dbReference type="HAMAP" id="MF_00201">
    <property type="entry name" value="RecO"/>
    <property type="match status" value="1"/>
</dbReference>
<protein>
    <recommendedName>
        <fullName evidence="2 7">DNA repair protein RecO</fullName>
    </recommendedName>
    <alternativeName>
        <fullName evidence="6 7">Recombination protein O</fullName>
    </alternativeName>
</protein>
<feature type="domain" description="DNA replication/recombination mediator RecO N-terminal" evidence="8">
    <location>
        <begin position="4"/>
        <end position="77"/>
    </location>
</feature>
<evidence type="ECO:0000313" key="9">
    <source>
        <dbReference type="EMBL" id="KRM32057.1"/>
    </source>
</evidence>
<dbReference type="Gene3D" id="2.40.50.140">
    <property type="entry name" value="Nucleic acid-binding proteins"/>
    <property type="match status" value="1"/>
</dbReference>
<dbReference type="InterPro" id="IPR003717">
    <property type="entry name" value="RecO"/>
</dbReference>
<dbReference type="InterPro" id="IPR042242">
    <property type="entry name" value="RecO_C"/>
</dbReference>
<dbReference type="InterPro" id="IPR037278">
    <property type="entry name" value="ARFGAP/RecO"/>
</dbReference>
<dbReference type="Pfam" id="PF02565">
    <property type="entry name" value="RecO_C"/>
    <property type="match status" value="1"/>
</dbReference>
<dbReference type="PANTHER" id="PTHR33991">
    <property type="entry name" value="DNA REPAIR PROTEIN RECO"/>
    <property type="match status" value="1"/>
</dbReference>
<evidence type="ECO:0000256" key="6">
    <source>
        <dbReference type="ARBA" id="ARBA00033409"/>
    </source>
</evidence>
<dbReference type="InterPro" id="IPR022572">
    <property type="entry name" value="DNA_rep/recomb_RecO_N"/>
</dbReference>
<dbReference type="NCBIfam" id="TIGR00613">
    <property type="entry name" value="reco"/>
    <property type="match status" value="1"/>
</dbReference>
<name>A0ABR5PNP1_9LACO</name>
<reference evidence="9 10" key="1">
    <citation type="journal article" date="2015" name="Genome Announc.">
        <title>Expanding the biotechnology potential of lactobacilli through comparative genomics of 213 strains and associated genera.</title>
        <authorList>
            <person name="Sun Z."/>
            <person name="Harris H.M."/>
            <person name="McCann A."/>
            <person name="Guo C."/>
            <person name="Argimon S."/>
            <person name="Zhang W."/>
            <person name="Yang X."/>
            <person name="Jeffery I.B."/>
            <person name="Cooney J.C."/>
            <person name="Kagawa T.F."/>
            <person name="Liu W."/>
            <person name="Song Y."/>
            <person name="Salvetti E."/>
            <person name="Wrobel A."/>
            <person name="Rasinkangas P."/>
            <person name="Parkhill J."/>
            <person name="Rea M.C."/>
            <person name="O'Sullivan O."/>
            <person name="Ritari J."/>
            <person name="Douillard F.P."/>
            <person name="Paul Ross R."/>
            <person name="Yang R."/>
            <person name="Briner A.E."/>
            <person name="Felis G.E."/>
            <person name="de Vos W.M."/>
            <person name="Barrangou R."/>
            <person name="Klaenhammer T.R."/>
            <person name="Caufield P.W."/>
            <person name="Cui Y."/>
            <person name="Zhang H."/>
            <person name="O'Toole P.W."/>
        </authorList>
    </citation>
    <scope>NUCLEOTIDE SEQUENCE [LARGE SCALE GENOMIC DNA]</scope>
    <source>
        <strain evidence="9 10">DSM 6629</strain>
    </source>
</reference>
<evidence type="ECO:0000256" key="3">
    <source>
        <dbReference type="ARBA" id="ARBA00022763"/>
    </source>
</evidence>
<accession>A0ABR5PNP1</accession>
<proteinExistence type="inferred from homology"/>
<dbReference type="Proteomes" id="UP000051735">
    <property type="component" value="Unassembled WGS sequence"/>
</dbReference>
<comment type="caution">
    <text evidence="9">The sequence shown here is derived from an EMBL/GenBank/DDBJ whole genome shotgun (WGS) entry which is preliminary data.</text>
</comment>
<evidence type="ECO:0000256" key="7">
    <source>
        <dbReference type="HAMAP-Rule" id="MF_00201"/>
    </source>
</evidence>
<dbReference type="Gene3D" id="1.20.1440.120">
    <property type="entry name" value="Recombination protein O, C-terminal domain"/>
    <property type="match status" value="1"/>
</dbReference>
<evidence type="ECO:0000313" key="10">
    <source>
        <dbReference type="Proteomes" id="UP000051735"/>
    </source>
</evidence>
<dbReference type="EMBL" id="AZGN01000048">
    <property type="protein sequence ID" value="KRM32057.1"/>
    <property type="molecule type" value="Genomic_DNA"/>
</dbReference>
<organism evidence="9 10">
    <name type="scientific">Lactobacillus intestinalis DSM 6629</name>
    <dbReference type="NCBI Taxonomy" id="1423761"/>
    <lineage>
        <taxon>Bacteria</taxon>
        <taxon>Bacillati</taxon>
        <taxon>Bacillota</taxon>
        <taxon>Bacilli</taxon>
        <taxon>Lactobacillales</taxon>
        <taxon>Lactobacillaceae</taxon>
        <taxon>Lactobacillus</taxon>
    </lineage>
</organism>
<gene>
    <name evidence="7" type="primary">recO</name>
    <name evidence="9" type="ORF">FC44_GL000075</name>
</gene>